<evidence type="ECO:0000313" key="2">
    <source>
        <dbReference type="Proteomes" id="UP000290289"/>
    </source>
</evidence>
<name>A0A498JAH9_MALDO</name>
<proteinExistence type="predicted"/>
<dbReference type="Proteomes" id="UP000290289">
    <property type="component" value="Chromosome 8"/>
</dbReference>
<organism evidence="1 2">
    <name type="scientific">Malus domestica</name>
    <name type="common">Apple</name>
    <name type="synonym">Pyrus malus</name>
    <dbReference type="NCBI Taxonomy" id="3750"/>
    <lineage>
        <taxon>Eukaryota</taxon>
        <taxon>Viridiplantae</taxon>
        <taxon>Streptophyta</taxon>
        <taxon>Embryophyta</taxon>
        <taxon>Tracheophyta</taxon>
        <taxon>Spermatophyta</taxon>
        <taxon>Magnoliopsida</taxon>
        <taxon>eudicotyledons</taxon>
        <taxon>Gunneridae</taxon>
        <taxon>Pentapetalae</taxon>
        <taxon>rosids</taxon>
        <taxon>fabids</taxon>
        <taxon>Rosales</taxon>
        <taxon>Rosaceae</taxon>
        <taxon>Amygdaloideae</taxon>
        <taxon>Maleae</taxon>
        <taxon>Malus</taxon>
    </lineage>
</organism>
<accession>A0A498JAH9</accession>
<comment type="caution">
    <text evidence="1">The sequence shown here is derived from an EMBL/GenBank/DDBJ whole genome shotgun (WGS) entry which is preliminary data.</text>
</comment>
<keyword evidence="2" id="KW-1185">Reference proteome</keyword>
<reference evidence="1 2" key="1">
    <citation type="submission" date="2018-10" db="EMBL/GenBank/DDBJ databases">
        <title>A high-quality apple genome assembly.</title>
        <authorList>
            <person name="Hu J."/>
        </authorList>
    </citation>
    <scope>NUCLEOTIDE SEQUENCE [LARGE SCALE GENOMIC DNA]</scope>
    <source>
        <strain evidence="2">cv. HFTH1</strain>
        <tissue evidence="1">Young leaf</tissue>
    </source>
</reference>
<evidence type="ECO:0000313" key="1">
    <source>
        <dbReference type="EMBL" id="RXH92819.1"/>
    </source>
</evidence>
<protein>
    <submittedName>
        <fullName evidence="1">Uncharacterized protein</fullName>
    </submittedName>
</protein>
<dbReference type="EMBL" id="RDQH01000334">
    <property type="protein sequence ID" value="RXH92819.1"/>
    <property type="molecule type" value="Genomic_DNA"/>
</dbReference>
<dbReference type="AlphaFoldDB" id="A0A498JAH9"/>
<gene>
    <name evidence="1" type="ORF">DVH24_042593</name>
</gene>
<sequence>MRLHCDNKVASTLHTIQFNMIEPNMLKWIYLYQRKVGSIVYHNSLDKLGSGHIYAPT</sequence>